<dbReference type="InterPro" id="IPR039426">
    <property type="entry name" value="TonB-dep_rcpt-like"/>
</dbReference>
<feature type="domain" description="TonB-dependent receptor-like beta-barrel" evidence="14">
    <location>
        <begin position="252"/>
        <end position="624"/>
    </location>
</feature>
<evidence type="ECO:0000259" key="14">
    <source>
        <dbReference type="Pfam" id="PF00593"/>
    </source>
</evidence>
<evidence type="ECO:0000256" key="13">
    <source>
        <dbReference type="SAM" id="SignalP"/>
    </source>
</evidence>
<dbReference type="CDD" id="cd01347">
    <property type="entry name" value="ligand_gated_channel"/>
    <property type="match status" value="1"/>
</dbReference>
<feature type="domain" description="TonB-dependent receptor plug" evidence="15">
    <location>
        <begin position="54"/>
        <end position="149"/>
    </location>
</feature>
<evidence type="ECO:0000256" key="11">
    <source>
        <dbReference type="PROSITE-ProRule" id="PRU10144"/>
    </source>
</evidence>
<dbReference type="AlphaFoldDB" id="F2IYX2"/>
<dbReference type="OrthoDB" id="9760494at2"/>
<dbReference type="HOGENOM" id="CLU_008287_19_4_5"/>
<evidence type="ECO:0000256" key="10">
    <source>
        <dbReference type="PROSITE-ProRule" id="PRU01360"/>
    </source>
</evidence>
<keyword evidence="17" id="KW-1185">Reference proteome</keyword>
<evidence type="ECO:0000259" key="15">
    <source>
        <dbReference type="Pfam" id="PF07715"/>
    </source>
</evidence>
<dbReference type="Pfam" id="PF07715">
    <property type="entry name" value="Plug"/>
    <property type="match status" value="1"/>
</dbReference>
<evidence type="ECO:0000256" key="6">
    <source>
        <dbReference type="ARBA" id="ARBA00022729"/>
    </source>
</evidence>
<evidence type="ECO:0000313" key="16">
    <source>
        <dbReference type="EMBL" id="ADZ70587.1"/>
    </source>
</evidence>
<dbReference type="GO" id="GO:0009279">
    <property type="term" value="C:cell outer membrane"/>
    <property type="evidence" value="ECO:0007669"/>
    <property type="project" value="UniProtKB-SubCell"/>
</dbReference>
<evidence type="ECO:0000313" key="17">
    <source>
        <dbReference type="Proteomes" id="UP000008130"/>
    </source>
</evidence>
<dbReference type="PROSITE" id="PS52016">
    <property type="entry name" value="TONB_DEPENDENT_REC_3"/>
    <property type="match status" value="1"/>
</dbReference>
<dbReference type="PATRIC" id="fig|991905.3.peg.2217"/>
<sequence length="659" mass="72081">MSRGYRRLVRLLGSASVLTLGAGASMAQTLETLEPVVVVDEAAKTSDSLDKDVIIDREDIARTQPTDLKQLFSAMPSVTVAGGSTASQKFYVHGIDESKLNVTIDGARQKNNVWHHNGNTGIDPIFLKSIAINEGVAPADYGPGALGGAVLFETVSARDMLDDGQTFGAYVSVGYDTNSETIKLTNAAYGMAHGFEMLAALTRSEGQDYSDGDGRQEPGTAADLWNGLGKVAYQSGEGHRFEVSGEYYRDDGYRRLRTNMGFVNAAMNDNLYERLTAVFTYTNENADGLFDPKVRIYYNKNALERPNKAGYARASGDFNSEVRSVGGLAQNTFHFGFGDITAGFDFYKDEIDVERFHFANDVSESISNVGAYVQARLTPFERFDVSTGLRADFQSYDAVDGQTFDNFGLSPNIDLGYEVVEGLTLRGGYAYVFGGIEQSEAALFHAANYVYASNLKPTWAHNAKLGLEYELGGLTLGAKLFYIKMLNPVGYNFTSTPRQRINGDDLVSQGFDLSARYDWTNAYVSAAFTHADVKYGNRIALAGDYNNGVPVGDMLNLGAGYTFTDYNVTIGANAEIAFEYSNADLARNGYVNPIPGYGVVDIFGEWKKKVDKTEFTLRAEVNNLFDETYYSRGTYNQTATVTPVNSPGRTFYLSASAKF</sequence>
<dbReference type="Pfam" id="PF00593">
    <property type="entry name" value="TonB_dep_Rec_b-barrel"/>
    <property type="match status" value="1"/>
</dbReference>
<feature type="short sequence motif" description="TonB C-terminal box" evidence="11">
    <location>
        <begin position="642"/>
        <end position="659"/>
    </location>
</feature>
<evidence type="ECO:0000256" key="12">
    <source>
        <dbReference type="RuleBase" id="RU003357"/>
    </source>
</evidence>
<keyword evidence="16" id="KW-0675">Receptor</keyword>
<dbReference type="RefSeq" id="WP_013652905.1">
    <property type="nucleotide sequence ID" value="NC_015259.1"/>
</dbReference>
<dbReference type="KEGG" id="pgv:SL003B_2162"/>
<organism evidence="16 17">
    <name type="scientific">Polymorphum gilvum (strain LMG 25793 / CGMCC 1.9160 / SL003B-26A1)</name>
    <dbReference type="NCBI Taxonomy" id="991905"/>
    <lineage>
        <taxon>Bacteria</taxon>
        <taxon>Pseudomonadati</taxon>
        <taxon>Pseudomonadota</taxon>
        <taxon>Alphaproteobacteria</taxon>
        <taxon>Rhodobacterales</taxon>
        <taxon>Paracoccaceae</taxon>
        <taxon>Polymorphum</taxon>
    </lineage>
</organism>
<keyword evidence="5 10" id="KW-0812">Transmembrane</keyword>
<dbReference type="EMBL" id="CP002568">
    <property type="protein sequence ID" value="ADZ70587.1"/>
    <property type="molecule type" value="Genomic_DNA"/>
</dbReference>
<dbReference type="InterPro" id="IPR012910">
    <property type="entry name" value="Plug_dom"/>
</dbReference>
<keyword evidence="8 10" id="KW-0472">Membrane</keyword>
<comment type="similarity">
    <text evidence="2 10 12">Belongs to the TonB-dependent receptor family.</text>
</comment>
<keyword evidence="3 10" id="KW-0813">Transport</keyword>
<keyword evidence="6 13" id="KW-0732">Signal</keyword>
<feature type="signal peptide" evidence="13">
    <location>
        <begin position="1"/>
        <end position="27"/>
    </location>
</feature>
<evidence type="ECO:0000256" key="4">
    <source>
        <dbReference type="ARBA" id="ARBA00022452"/>
    </source>
</evidence>
<dbReference type="PROSITE" id="PS01156">
    <property type="entry name" value="TONB_DEPENDENT_REC_2"/>
    <property type="match status" value="1"/>
</dbReference>
<dbReference type="PANTHER" id="PTHR30069:SF41">
    <property type="entry name" value="HEME_HEMOPEXIN UTILIZATION PROTEIN C"/>
    <property type="match status" value="1"/>
</dbReference>
<evidence type="ECO:0000256" key="8">
    <source>
        <dbReference type="ARBA" id="ARBA00023136"/>
    </source>
</evidence>
<evidence type="ECO:0000256" key="3">
    <source>
        <dbReference type="ARBA" id="ARBA00022448"/>
    </source>
</evidence>
<dbReference type="Gene3D" id="2.40.170.20">
    <property type="entry name" value="TonB-dependent receptor, beta-barrel domain"/>
    <property type="match status" value="1"/>
</dbReference>
<evidence type="ECO:0000256" key="2">
    <source>
        <dbReference type="ARBA" id="ARBA00009810"/>
    </source>
</evidence>
<keyword evidence="7 12" id="KW-0798">TonB box</keyword>
<keyword evidence="9 10" id="KW-0998">Cell outer membrane</keyword>
<reference evidence="16 17" key="1">
    <citation type="journal article" date="2011" name="J. Bacteriol.">
        <title>Complete genome sequence of Polymorphum gilvum SL003B-26A1T, a crude oil-degrading bacterium from oil-polluted saline soil.</title>
        <authorList>
            <person name="Li S.G."/>
            <person name="Tang Y.Q."/>
            <person name="Nie Y."/>
            <person name="Cai M."/>
            <person name="Wu X.L."/>
        </authorList>
    </citation>
    <scope>NUCLEOTIDE SEQUENCE [LARGE SCALE GENOMIC DNA]</scope>
    <source>
        <strain evidence="17">LMG 25793 / CGMCC 1.9160 / SL003B-26A1</strain>
    </source>
</reference>
<dbReference type="GO" id="GO:0044718">
    <property type="term" value="P:siderophore transmembrane transport"/>
    <property type="evidence" value="ECO:0007669"/>
    <property type="project" value="TreeGrafter"/>
</dbReference>
<dbReference type="InterPro" id="IPR036942">
    <property type="entry name" value="Beta-barrel_TonB_sf"/>
</dbReference>
<dbReference type="SUPFAM" id="SSF56935">
    <property type="entry name" value="Porins"/>
    <property type="match status" value="1"/>
</dbReference>
<dbReference type="InterPro" id="IPR010917">
    <property type="entry name" value="TonB_rcpt_CS"/>
</dbReference>
<dbReference type="GO" id="GO:0015344">
    <property type="term" value="F:siderophore uptake transmembrane transporter activity"/>
    <property type="evidence" value="ECO:0007669"/>
    <property type="project" value="TreeGrafter"/>
</dbReference>
<dbReference type="PANTHER" id="PTHR30069">
    <property type="entry name" value="TONB-DEPENDENT OUTER MEMBRANE RECEPTOR"/>
    <property type="match status" value="1"/>
</dbReference>
<evidence type="ECO:0000256" key="5">
    <source>
        <dbReference type="ARBA" id="ARBA00022692"/>
    </source>
</evidence>
<comment type="subcellular location">
    <subcellularLocation>
        <location evidence="1 10">Cell outer membrane</location>
        <topology evidence="1 10">Multi-pass membrane protein</topology>
    </subcellularLocation>
</comment>
<gene>
    <name evidence="16" type="ordered locus">SL003B_2162</name>
</gene>
<keyword evidence="4 10" id="KW-1134">Transmembrane beta strand</keyword>
<feature type="chain" id="PRO_5003283925" evidence="13">
    <location>
        <begin position="28"/>
        <end position="659"/>
    </location>
</feature>
<accession>F2IYX2</accession>
<protein>
    <submittedName>
        <fullName evidence="16">TonB-dependent outer membrane receptor</fullName>
    </submittedName>
</protein>
<dbReference type="Gene3D" id="2.170.130.10">
    <property type="entry name" value="TonB-dependent receptor, plug domain"/>
    <property type="match status" value="1"/>
</dbReference>
<evidence type="ECO:0000256" key="9">
    <source>
        <dbReference type="ARBA" id="ARBA00023237"/>
    </source>
</evidence>
<evidence type="ECO:0000256" key="1">
    <source>
        <dbReference type="ARBA" id="ARBA00004571"/>
    </source>
</evidence>
<dbReference type="eggNOG" id="COG4771">
    <property type="taxonomic scope" value="Bacteria"/>
</dbReference>
<dbReference type="Proteomes" id="UP000008130">
    <property type="component" value="Chromosome"/>
</dbReference>
<proteinExistence type="inferred from homology"/>
<dbReference type="STRING" id="991905.SL003B_2162"/>
<dbReference type="InterPro" id="IPR037066">
    <property type="entry name" value="Plug_dom_sf"/>
</dbReference>
<evidence type="ECO:0000256" key="7">
    <source>
        <dbReference type="ARBA" id="ARBA00023077"/>
    </source>
</evidence>
<dbReference type="InterPro" id="IPR000531">
    <property type="entry name" value="Beta-barrel_TonB"/>
</dbReference>
<name>F2IYX2_POLGS</name>